<name>A0A346XSV7_9ACTN</name>
<dbReference type="GO" id="GO:0016740">
    <property type="term" value="F:transferase activity"/>
    <property type="evidence" value="ECO:0007669"/>
    <property type="project" value="UniProtKB-KW"/>
</dbReference>
<dbReference type="Proteomes" id="UP000264006">
    <property type="component" value="Chromosome"/>
</dbReference>
<dbReference type="InterPro" id="IPR038063">
    <property type="entry name" value="Transpep_catalytic_dom"/>
</dbReference>
<protein>
    <submittedName>
        <fullName evidence="9">Peptidoglycan binding domain 1:ErfK/YbiS/YcfS/YnhG</fullName>
    </submittedName>
</protein>
<keyword evidence="4 6" id="KW-0573">Peptidoglycan synthesis</keyword>
<dbReference type="Gene3D" id="3.40.50.12090">
    <property type="match status" value="1"/>
</dbReference>
<evidence type="ECO:0000313" key="9">
    <source>
        <dbReference type="EMBL" id="AXV05304.1"/>
    </source>
</evidence>
<dbReference type="AlphaFoldDB" id="A0A346XSV7"/>
<dbReference type="GO" id="GO:0008360">
    <property type="term" value="P:regulation of cell shape"/>
    <property type="evidence" value="ECO:0007669"/>
    <property type="project" value="UniProtKB-UniRule"/>
</dbReference>
<reference evidence="9 10" key="1">
    <citation type="submission" date="2018-09" db="EMBL/GenBank/DDBJ databases">
        <title>Complete genome sequence of Euzebya sp. DY32-46 isolated from seawater of Pacific Ocean.</title>
        <authorList>
            <person name="Xu L."/>
            <person name="Wu Y.-H."/>
            <person name="Xu X.-W."/>
        </authorList>
    </citation>
    <scope>NUCLEOTIDE SEQUENCE [LARGE SCALE GENOMIC DNA]</scope>
    <source>
        <strain evidence="9 10">DY32-46</strain>
    </source>
</reference>
<evidence type="ECO:0000256" key="6">
    <source>
        <dbReference type="PROSITE-ProRule" id="PRU01373"/>
    </source>
</evidence>
<gene>
    <name evidence="9" type="ORF">DVS28_a0601</name>
</gene>
<dbReference type="PROSITE" id="PS52029">
    <property type="entry name" value="LD_TPASE"/>
    <property type="match status" value="1"/>
</dbReference>
<keyword evidence="10" id="KW-1185">Reference proteome</keyword>
<dbReference type="GO" id="GO:0071555">
    <property type="term" value="P:cell wall organization"/>
    <property type="evidence" value="ECO:0007669"/>
    <property type="project" value="UniProtKB-UniRule"/>
</dbReference>
<keyword evidence="7" id="KW-0732">Signal</keyword>
<feature type="signal peptide" evidence="7">
    <location>
        <begin position="1"/>
        <end position="15"/>
    </location>
</feature>
<proteinExistence type="predicted"/>
<dbReference type="InterPro" id="IPR051922">
    <property type="entry name" value="Bact_Sporulation_Assoc"/>
</dbReference>
<feature type="domain" description="L,D-TPase catalytic" evidence="8">
    <location>
        <begin position="416"/>
        <end position="521"/>
    </location>
</feature>
<dbReference type="PANTHER" id="PTHR30032">
    <property type="entry name" value="N-ACETYLMURAMOYL-L-ALANINE AMIDASE-RELATED"/>
    <property type="match status" value="1"/>
</dbReference>
<keyword evidence="3 6" id="KW-0133">Cell shape</keyword>
<comment type="pathway">
    <text evidence="1 6">Cell wall biogenesis; peptidoglycan biosynthesis.</text>
</comment>
<feature type="chain" id="PRO_5016782718" evidence="7">
    <location>
        <begin position="16"/>
        <end position="522"/>
    </location>
</feature>
<dbReference type="InterPro" id="IPR005490">
    <property type="entry name" value="LD_TPept_cat_dom"/>
</dbReference>
<evidence type="ECO:0000259" key="8">
    <source>
        <dbReference type="PROSITE" id="PS52029"/>
    </source>
</evidence>
<evidence type="ECO:0000256" key="2">
    <source>
        <dbReference type="ARBA" id="ARBA00022679"/>
    </source>
</evidence>
<keyword evidence="2" id="KW-0808">Transferase</keyword>
<dbReference type="KEGG" id="euz:DVS28_a0601"/>
<dbReference type="InterPro" id="IPR007253">
    <property type="entry name" value="Cell_wall-bd_2"/>
</dbReference>
<evidence type="ECO:0000256" key="7">
    <source>
        <dbReference type="SAM" id="SignalP"/>
    </source>
</evidence>
<dbReference type="UniPathway" id="UPA00219"/>
<evidence type="ECO:0000313" key="10">
    <source>
        <dbReference type="Proteomes" id="UP000264006"/>
    </source>
</evidence>
<feature type="active site" description="Proton donor/acceptor" evidence="6">
    <location>
        <position position="483"/>
    </location>
</feature>
<dbReference type="SUPFAM" id="SSF141523">
    <property type="entry name" value="L,D-transpeptidase catalytic domain-like"/>
    <property type="match status" value="1"/>
</dbReference>
<keyword evidence="5 6" id="KW-0961">Cell wall biogenesis/degradation</keyword>
<feature type="active site" description="Nucleophile" evidence="6">
    <location>
        <position position="497"/>
    </location>
</feature>
<dbReference type="Pfam" id="PF03734">
    <property type="entry name" value="YkuD"/>
    <property type="match status" value="1"/>
</dbReference>
<dbReference type="Pfam" id="PF04122">
    <property type="entry name" value="CW_binding_2"/>
    <property type="match status" value="3"/>
</dbReference>
<accession>A0A346XSV7</accession>
<dbReference type="EMBL" id="CP031165">
    <property type="protein sequence ID" value="AXV05304.1"/>
    <property type="molecule type" value="Genomic_DNA"/>
</dbReference>
<evidence type="ECO:0000256" key="3">
    <source>
        <dbReference type="ARBA" id="ARBA00022960"/>
    </source>
</evidence>
<sequence length="522" mass="55169">MMAMVCSLLAAPASAQESADPTEPDRPASSFAAYPGPSVSLSGISFDAVPVDRVAGATRYGTAVEASQRGWPEGARHVIVAPGETWNEALPAASLAGVLRAPMLLAGPAGLDADTVAELERLAPETITVVGTLPDSVADAANEVADEVTTIVAQDVHATSAALARAADEAGAADTLIVASALSFADSLSASALATGLRMPLVLVGTEGFDGWVRDQRDALDADDVIVIGGEAVVPDAVVAQVDNVTRLAGSNRYGTALAVANHLRASGLDGPPVVASGTTFADGLTGGVLAGISNRAPLLLTDPMSIPDEVAQWLAADGTEWVRVMGGDAAVSTVVQCQLGQGNTRSFYCVEEELTRMGYHVGPVDGQPDAQTVWMTFAMQSVNGMANTGDFGEAEFLAMLDRAWLEPRRPDLEPDHMEIDIGRQLVLVVRDGRVQHVVHTSTGKSSTPTVIGTWRVYEMRNYRQTRNNMYRPVFFHRGYAFHGYPSVPTYAASAGCARVYDGDMDFLWEFLYIGEQVTTYH</sequence>
<dbReference type="GO" id="GO:0009252">
    <property type="term" value="P:peptidoglycan biosynthetic process"/>
    <property type="evidence" value="ECO:0007669"/>
    <property type="project" value="UniProtKB-UniPathway"/>
</dbReference>
<evidence type="ECO:0000256" key="4">
    <source>
        <dbReference type="ARBA" id="ARBA00022984"/>
    </source>
</evidence>
<dbReference type="Gene3D" id="2.40.440.10">
    <property type="entry name" value="L,D-transpeptidase catalytic domain-like"/>
    <property type="match status" value="1"/>
</dbReference>
<dbReference type="CDD" id="cd16913">
    <property type="entry name" value="YkuD_like"/>
    <property type="match status" value="1"/>
</dbReference>
<dbReference type="PANTHER" id="PTHR30032:SF8">
    <property type="entry name" value="GERMINATION-SPECIFIC N-ACETYLMURAMOYL-L-ALANINE AMIDASE"/>
    <property type="match status" value="1"/>
</dbReference>
<evidence type="ECO:0000256" key="1">
    <source>
        <dbReference type="ARBA" id="ARBA00004752"/>
    </source>
</evidence>
<evidence type="ECO:0000256" key="5">
    <source>
        <dbReference type="ARBA" id="ARBA00023316"/>
    </source>
</evidence>
<organism evidence="9 10">
    <name type="scientific">Euzebya pacifica</name>
    <dbReference type="NCBI Taxonomy" id="1608957"/>
    <lineage>
        <taxon>Bacteria</taxon>
        <taxon>Bacillati</taxon>
        <taxon>Actinomycetota</taxon>
        <taxon>Nitriliruptoria</taxon>
        <taxon>Euzebyales</taxon>
    </lineage>
</organism>